<protein>
    <submittedName>
        <fullName evidence="1">Uncharacterized protein</fullName>
    </submittedName>
</protein>
<dbReference type="InterPro" id="IPR054202">
    <property type="entry name" value="DUF6907"/>
</dbReference>
<evidence type="ECO:0000313" key="2">
    <source>
        <dbReference type="Proteomes" id="UP000470446"/>
    </source>
</evidence>
<dbReference type="Proteomes" id="UP000470446">
    <property type="component" value="Unassembled WGS sequence"/>
</dbReference>
<name>A0A7K3PW98_9ACTN</name>
<gene>
    <name evidence="1" type="ORF">G3I32_36255</name>
</gene>
<reference evidence="1 2" key="1">
    <citation type="submission" date="2020-01" db="EMBL/GenBank/DDBJ databases">
        <title>Insect and environment-associated Actinomycetes.</title>
        <authorList>
            <person name="Currrie C."/>
            <person name="Chevrette M."/>
            <person name="Carlson C."/>
            <person name="Stubbendieck R."/>
            <person name="Wendt-Pienkowski E."/>
        </authorList>
    </citation>
    <scope>NUCLEOTIDE SEQUENCE [LARGE SCALE GENOMIC DNA]</scope>
    <source>
        <strain evidence="1 2">SID14163</strain>
    </source>
</reference>
<dbReference type="RefSeq" id="WP_164250331.1">
    <property type="nucleotide sequence ID" value="NZ_JAAGMA010000963.1"/>
</dbReference>
<evidence type="ECO:0000313" key="1">
    <source>
        <dbReference type="EMBL" id="NEB14220.1"/>
    </source>
</evidence>
<accession>A0A7K3PW98</accession>
<dbReference type="Pfam" id="PF21848">
    <property type="entry name" value="DUF6907"/>
    <property type="match status" value="1"/>
</dbReference>
<organism evidence="1 2">
    <name type="scientific">Streptomyces coelicoflavus</name>
    <dbReference type="NCBI Taxonomy" id="285562"/>
    <lineage>
        <taxon>Bacteria</taxon>
        <taxon>Bacillati</taxon>
        <taxon>Actinomycetota</taxon>
        <taxon>Actinomycetes</taxon>
        <taxon>Kitasatosporales</taxon>
        <taxon>Streptomycetaceae</taxon>
        <taxon>Streptomyces</taxon>
    </lineage>
</organism>
<dbReference type="AlphaFoldDB" id="A0A7K3PW98"/>
<proteinExistence type="predicted"/>
<comment type="caution">
    <text evidence="1">The sequence shown here is derived from an EMBL/GenBank/DDBJ whole genome shotgun (WGS) entry which is preliminary data.</text>
</comment>
<sequence>MSAGRTVTVRTLDHGDVTVPEPSWCLGRHDQDVYRSDIWHEGEEVPLLVTTPCHGRVPLLRATVVQKPFATDTAVRLAVGIDGEPHELSSHEVRGLAGELVSLGRGLEWLADRVASFEAGDAR</sequence>
<dbReference type="EMBL" id="JAAGMA010000963">
    <property type="protein sequence ID" value="NEB14220.1"/>
    <property type="molecule type" value="Genomic_DNA"/>
</dbReference>